<evidence type="ECO:0000313" key="1">
    <source>
        <dbReference type="EMBL" id="XCB08971.1"/>
    </source>
</evidence>
<accession>A0AAU7YUY3</accession>
<proteinExistence type="predicted"/>
<sequence>MANIAYVTSNTSHASVTTTKAMLESKGHTVTLFTSAAATTVGLAPYDIVLTSRTTENATHSAVIKAVSDSGKPVLCGFGTLTAGSDQATTPAVVCKIAPSERGISSGNRQTFYADVASPVYDGTGITIPSTVNFATATTFTASIPKAGASPGDIVGSLASTATDRGIIFFAAGGSATYDGGVFGGNIGYCGFLYGGAAYSTQAATIIDNMIQLLMSQGFVLSGTVKDASANPLARRVRAHRRSDGRMVASAMSNGTTGAFTLHVWSTDPHYMVCLDADGGTKNALIKDRVIPVEV</sequence>
<dbReference type="EMBL" id="PP932004">
    <property type="protein sequence ID" value="XCB08971.1"/>
    <property type="molecule type" value="Genomic_DNA"/>
</dbReference>
<organism evidence="1">
    <name type="scientific">Stenotrophomonas phage vB_SmaS_QH3</name>
    <dbReference type="NCBI Taxonomy" id="3229738"/>
    <lineage>
        <taxon>Viruses</taxon>
        <taxon>Duplodnaviria</taxon>
        <taxon>Heunggongvirae</taxon>
        <taxon>Uroviricota</taxon>
        <taxon>Caudoviricetes</taxon>
        <taxon>Jondennisvirinae</taxon>
        <taxon>Septimatrevirus</taxon>
    </lineage>
</organism>
<name>A0AAU7YUY3_9CAUD</name>
<protein>
    <submittedName>
        <fullName evidence="1">Virion structural protein</fullName>
    </submittedName>
</protein>
<reference evidence="1" key="1">
    <citation type="submission" date="2024-06" db="EMBL/GenBank/DDBJ databases">
        <authorList>
            <person name="Cheng P."/>
            <person name="A X."/>
        </authorList>
    </citation>
    <scope>NUCLEOTIDE SEQUENCE</scope>
</reference>